<proteinExistence type="predicted"/>
<reference evidence="2" key="1">
    <citation type="journal article" date="2014" name="Int. J. Syst. Evol. Microbiol.">
        <title>Complete genome sequence of Corynebacterium casei LMG S-19264T (=DSM 44701T), isolated from a smear-ripened cheese.</title>
        <authorList>
            <consortium name="US DOE Joint Genome Institute (JGI-PGF)"/>
            <person name="Walter F."/>
            <person name="Albersmeier A."/>
            <person name="Kalinowski J."/>
            <person name="Ruckert C."/>
        </authorList>
    </citation>
    <scope>NUCLEOTIDE SEQUENCE</scope>
    <source>
        <strain evidence="2">CGMCC 1.15758</strain>
    </source>
</reference>
<evidence type="ECO:0000313" key="3">
    <source>
        <dbReference type="Proteomes" id="UP000636949"/>
    </source>
</evidence>
<feature type="domain" description="SnoaL-like" evidence="1">
    <location>
        <begin position="9"/>
        <end position="117"/>
    </location>
</feature>
<gene>
    <name evidence="2" type="ORF">GCM10010995_00090</name>
</gene>
<comment type="caution">
    <text evidence="2">The sequence shown here is derived from an EMBL/GenBank/DDBJ whole genome shotgun (WGS) entry which is preliminary data.</text>
</comment>
<sequence>MNQHNLTIVRNFLAHQKNAQADQALALIAEDAVWHSDSIGAPWSGDFHGKAEIIRHFANIHQSVTSFSKTPMDIVASDNTNFVYEYGYLECIFKHNNEFFATYIISIYEIKDNQIISYRVLEDSNTLYHTYHKTSDTKETL</sequence>
<organism evidence="2 3">
    <name type="scientific">Cysteiniphilum litorale</name>
    <dbReference type="NCBI Taxonomy" id="2056700"/>
    <lineage>
        <taxon>Bacteria</taxon>
        <taxon>Pseudomonadati</taxon>
        <taxon>Pseudomonadota</taxon>
        <taxon>Gammaproteobacteria</taxon>
        <taxon>Thiotrichales</taxon>
        <taxon>Fastidiosibacteraceae</taxon>
        <taxon>Cysteiniphilum</taxon>
    </lineage>
</organism>
<name>A0A8J3E7E2_9GAMM</name>
<dbReference type="InterPro" id="IPR032710">
    <property type="entry name" value="NTF2-like_dom_sf"/>
</dbReference>
<accession>A0A8J3E7E2</accession>
<dbReference type="Pfam" id="PF12680">
    <property type="entry name" value="SnoaL_2"/>
    <property type="match status" value="1"/>
</dbReference>
<dbReference type="InterPro" id="IPR037401">
    <property type="entry name" value="SnoaL-like"/>
</dbReference>
<evidence type="ECO:0000313" key="2">
    <source>
        <dbReference type="EMBL" id="GGF86747.1"/>
    </source>
</evidence>
<dbReference type="EMBL" id="BMJS01000001">
    <property type="protein sequence ID" value="GGF86747.1"/>
    <property type="molecule type" value="Genomic_DNA"/>
</dbReference>
<dbReference type="SUPFAM" id="SSF54427">
    <property type="entry name" value="NTF2-like"/>
    <property type="match status" value="1"/>
</dbReference>
<dbReference type="RefSeq" id="WP_117001373.1">
    <property type="nucleotide sequence ID" value="NZ_BMJS01000001.1"/>
</dbReference>
<dbReference type="OrthoDB" id="6657864at2"/>
<keyword evidence="3" id="KW-1185">Reference proteome</keyword>
<reference evidence="2" key="2">
    <citation type="submission" date="2020-09" db="EMBL/GenBank/DDBJ databases">
        <authorList>
            <person name="Sun Q."/>
            <person name="Zhou Y."/>
        </authorList>
    </citation>
    <scope>NUCLEOTIDE SEQUENCE</scope>
    <source>
        <strain evidence="2">CGMCC 1.15758</strain>
    </source>
</reference>
<dbReference type="Gene3D" id="3.10.450.50">
    <property type="match status" value="1"/>
</dbReference>
<protein>
    <recommendedName>
        <fullName evidence="1">SnoaL-like domain-containing protein</fullName>
    </recommendedName>
</protein>
<dbReference type="Proteomes" id="UP000636949">
    <property type="component" value="Unassembled WGS sequence"/>
</dbReference>
<evidence type="ECO:0000259" key="1">
    <source>
        <dbReference type="Pfam" id="PF12680"/>
    </source>
</evidence>
<dbReference type="AlphaFoldDB" id="A0A8J3E7E2"/>